<dbReference type="GeneID" id="59335050"/>
<keyword evidence="6 11" id="KW-0808">Transferase</keyword>
<dbReference type="FunFam" id="3.40.50.300:FF:000212">
    <property type="entry name" value="Adenylyl-sulfate kinase"/>
    <property type="match status" value="1"/>
</dbReference>
<dbReference type="EC" id="2.7.1.25" evidence="4 11"/>
<evidence type="ECO:0000256" key="5">
    <source>
        <dbReference type="ARBA" id="ARBA00018163"/>
    </source>
</evidence>
<dbReference type="InterPro" id="IPR002891">
    <property type="entry name" value="APS"/>
</dbReference>
<proteinExistence type="inferred from homology"/>
<keyword evidence="7 11" id="KW-0547">Nucleotide-binding</keyword>
<dbReference type="PANTHER" id="PTHR11055:SF1">
    <property type="entry name" value="PAPS SYNTHETASE, ISOFORM D"/>
    <property type="match status" value="1"/>
</dbReference>
<dbReference type="Pfam" id="PF01583">
    <property type="entry name" value="APS_kinase"/>
    <property type="match status" value="1"/>
</dbReference>
<gene>
    <name evidence="13" type="ORF">HO133_006649</name>
</gene>
<evidence type="ECO:0000256" key="9">
    <source>
        <dbReference type="ARBA" id="ARBA00022840"/>
    </source>
</evidence>
<organism evidence="13 14">
    <name type="scientific">Letharia lupina</name>
    <dbReference type="NCBI Taxonomy" id="560253"/>
    <lineage>
        <taxon>Eukaryota</taxon>
        <taxon>Fungi</taxon>
        <taxon>Dikarya</taxon>
        <taxon>Ascomycota</taxon>
        <taxon>Pezizomycotina</taxon>
        <taxon>Lecanoromycetes</taxon>
        <taxon>OSLEUM clade</taxon>
        <taxon>Lecanoromycetidae</taxon>
        <taxon>Lecanorales</taxon>
        <taxon>Lecanorineae</taxon>
        <taxon>Parmeliaceae</taxon>
        <taxon>Letharia</taxon>
    </lineage>
</organism>
<evidence type="ECO:0000313" key="14">
    <source>
        <dbReference type="Proteomes" id="UP000593566"/>
    </source>
</evidence>
<dbReference type="PANTHER" id="PTHR11055">
    <property type="entry name" value="BIFUNCTIONAL 3'-PHOSPHOADENOSINE 5'-PHOSPHOSULFATE SYNTHASE"/>
    <property type="match status" value="1"/>
</dbReference>
<dbReference type="RefSeq" id="XP_037147257.1">
    <property type="nucleotide sequence ID" value="XM_037297547.1"/>
</dbReference>
<evidence type="ECO:0000256" key="2">
    <source>
        <dbReference type="ARBA" id="ARBA00004806"/>
    </source>
</evidence>
<feature type="domain" description="APS kinase" evidence="12">
    <location>
        <begin position="24"/>
        <end position="176"/>
    </location>
</feature>
<evidence type="ECO:0000256" key="3">
    <source>
        <dbReference type="ARBA" id="ARBA00007008"/>
    </source>
</evidence>
<dbReference type="GO" id="GO:0019344">
    <property type="term" value="P:cysteine biosynthetic process"/>
    <property type="evidence" value="ECO:0007669"/>
    <property type="project" value="UniProtKB-KW"/>
</dbReference>
<evidence type="ECO:0000256" key="7">
    <source>
        <dbReference type="ARBA" id="ARBA00022741"/>
    </source>
</evidence>
<dbReference type="InterPro" id="IPR027417">
    <property type="entry name" value="P-loop_NTPase"/>
</dbReference>
<evidence type="ECO:0000256" key="11">
    <source>
        <dbReference type="RuleBase" id="RU004347"/>
    </source>
</evidence>
<keyword evidence="10" id="KW-0198">Cysteine biosynthesis</keyword>
<keyword evidence="8 11" id="KW-0418">Kinase</keyword>
<name>A0A8H6F733_9LECA</name>
<evidence type="ECO:0000256" key="6">
    <source>
        <dbReference type="ARBA" id="ARBA00022679"/>
    </source>
</evidence>
<evidence type="ECO:0000313" key="13">
    <source>
        <dbReference type="EMBL" id="KAF6217822.1"/>
    </source>
</evidence>
<dbReference type="InterPro" id="IPR059117">
    <property type="entry name" value="APS_kinase_dom"/>
</dbReference>
<dbReference type="GO" id="GO:0005524">
    <property type="term" value="F:ATP binding"/>
    <property type="evidence" value="ECO:0007669"/>
    <property type="project" value="UniProtKB-KW"/>
</dbReference>
<keyword evidence="10" id="KW-0028">Amino-acid biosynthesis</keyword>
<accession>A0A8H6F733</accession>
<comment type="function">
    <text evidence="11">Catalyzes the synthesis of activated sulfate.</text>
</comment>
<comment type="catalytic activity">
    <reaction evidence="1 11">
        <text>adenosine 5'-phosphosulfate + ATP = 3'-phosphoadenylyl sulfate + ADP + H(+)</text>
        <dbReference type="Rhea" id="RHEA:24152"/>
        <dbReference type="ChEBI" id="CHEBI:15378"/>
        <dbReference type="ChEBI" id="CHEBI:30616"/>
        <dbReference type="ChEBI" id="CHEBI:58243"/>
        <dbReference type="ChEBI" id="CHEBI:58339"/>
        <dbReference type="ChEBI" id="CHEBI:456216"/>
        <dbReference type="EC" id="2.7.1.25"/>
    </reaction>
</comment>
<dbReference type="NCBIfam" id="TIGR00455">
    <property type="entry name" value="apsK"/>
    <property type="match status" value="1"/>
</dbReference>
<evidence type="ECO:0000256" key="8">
    <source>
        <dbReference type="ARBA" id="ARBA00022777"/>
    </source>
</evidence>
<dbReference type="Gene3D" id="3.40.50.300">
    <property type="entry name" value="P-loop containing nucleotide triphosphate hydrolases"/>
    <property type="match status" value="1"/>
</dbReference>
<dbReference type="CDD" id="cd02027">
    <property type="entry name" value="APSK"/>
    <property type="match status" value="1"/>
</dbReference>
<comment type="pathway">
    <text evidence="2 11">Sulfur metabolism; hydrogen sulfide biosynthesis; sulfite from sulfate: step 2/3.</text>
</comment>
<keyword evidence="9 11" id="KW-0067">ATP-binding</keyword>
<dbReference type="Proteomes" id="UP000593566">
    <property type="component" value="Unassembled WGS sequence"/>
</dbReference>
<evidence type="ECO:0000256" key="1">
    <source>
        <dbReference type="ARBA" id="ARBA00001823"/>
    </source>
</evidence>
<dbReference type="SUPFAM" id="SSF52540">
    <property type="entry name" value="P-loop containing nucleoside triphosphate hydrolases"/>
    <property type="match status" value="1"/>
</dbReference>
<comment type="similarity">
    <text evidence="3 11">Belongs to the APS kinase family.</text>
</comment>
<dbReference type="NCBIfam" id="NF003013">
    <property type="entry name" value="PRK03846.1"/>
    <property type="match status" value="1"/>
</dbReference>
<dbReference type="GO" id="GO:0004020">
    <property type="term" value="F:adenylylsulfate kinase activity"/>
    <property type="evidence" value="ECO:0007669"/>
    <property type="project" value="UniProtKB-EC"/>
</dbReference>
<protein>
    <recommendedName>
        <fullName evidence="5 11">Adenylyl-sulfate kinase</fullName>
        <ecNumber evidence="4 11">2.7.1.25</ecNumber>
    </recommendedName>
</protein>
<dbReference type="UniPathway" id="UPA00140">
    <property type="reaction ID" value="UER00205"/>
</dbReference>
<keyword evidence="14" id="KW-1185">Reference proteome</keyword>
<reference evidence="13 14" key="1">
    <citation type="journal article" date="2020" name="Genomics">
        <title>Complete, high-quality genomes from long-read metagenomic sequencing of two wolf lichen thalli reveals enigmatic genome architecture.</title>
        <authorList>
            <person name="McKenzie S.K."/>
            <person name="Walston R.F."/>
            <person name="Allen J.L."/>
        </authorList>
    </citation>
    <scope>NUCLEOTIDE SEQUENCE [LARGE SCALE GENOMIC DNA]</scope>
    <source>
        <strain evidence="13">WasteWater1</strain>
    </source>
</reference>
<evidence type="ECO:0000256" key="4">
    <source>
        <dbReference type="ARBA" id="ARBA00012121"/>
    </source>
</evidence>
<dbReference type="GO" id="GO:0070814">
    <property type="term" value="P:hydrogen sulfide biosynthetic process"/>
    <property type="evidence" value="ECO:0007669"/>
    <property type="project" value="UniProtKB-UniPathway"/>
</dbReference>
<evidence type="ECO:0000259" key="12">
    <source>
        <dbReference type="Pfam" id="PF01583"/>
    </source>
</evidence>
<dbReference type="HAMAP" id="MF_00065">
    <property type="entry name" value="Adenylyl_sulf_kinase"/>
    <property type="match status" value="1"/>
</dbReference>
<dbReference type="EMBL" id="JACCJB010000025">
    <property type="protein sequence ID" value="KAF6217822.1"/>
    <property type="molecule type" value="Genomic_DNA"/>
</dbReference>
<sequence>MATNITWHPSSVTHQERTTLRGQKGFTLWFTGLSASGKSTIAIALEQHLLHLGLAAYRLDGDNVRFGLNKDLGFSETDRGENIRRIAEVALLFSDSCTVALTSFISPYRSDRALARTLHVSRSIPFIEVYVHVPLSVAESRDPKGLYAKARKGEIKEFTGVSAPYEEPQDAEIVVKSGETGVEEAVVQIVKYLEEKGLLARGDKT</sequence>
<evidence type="ECO:0000256" key="10">
    <source>
        <dbReference type="ARBA" id="ARBA00023192"/>
    </source>
</evidence>
<comment type="caution">
    <text evidence="13">The sequence shown here is derived from an EMBL/GenBank/DDBJ whole genome shotgun (WGS) entry which is preliminary data.</text>
</comment>
<dbReference type="GO" id="GO:0000103">
    <property type="term" value="P:sulfate assimilation"/>
    <property type="evidence" value="ECO:0007669"/>
    <property type="project" value="InterPro"/>
</dbReference>
<dbReference type="AlphaFoldDB" id="A0A8H6F733"/>